<comment type="subcellular location">
    <subcellularLocation>
        <location evidence="1">Host membrane</location>
        <topology evidence="1">Multi-pass membrane protein</topology>
    </subcellularLocation>
</comment>
<keyword evidence="2 6" id="KW-0812">Transmembrane</keyword>
<evidence type="ECO:0000313" key="10">
    <source>
        <dbReference type="EMBL" id="WCC62252.1"/>
    </source>
</evidence>
<evidence type="ECO:0000256" key="6">
    <source>
        <dbReference type="PROSITE-ProRule" id="PRU01311"/>
    </source>
</evidence>
<evidence type="ECO:0000256" key="3">
    <source>
        <dbReference type="ARBA" id="ARBA00022870"/>
    </source>
</evidence>
<dbReference type="InterPro" id="IPR004293">
    <property type="entry name" value="Coronavirus_Orf3a/b"/>
</dbReference>
<feature type="domain" description="CoV 3a-like viroporin TM" evidence="8">
    <location>
        <begin position="21"/>
        <end position="115"/>
    </location>
</feature>
<keyword evidence="4 6" id="KW-1133">Transmembrane helix</keyword>
<name>A0AA49EBG8_9NIDO</name>
<keyword evidence="3 6" id="KW-1043">Host membrane</keyword>
<feature type="transmembrane region" description="Helical" evidence="7">
    <location>
        <begin position="35"/>
        <end position="51"/>
    </location>
</feature>
<proteinExistence type="predicted"/>
<evidence type="ECO:0000256" key="2">
    <source>
        <dbReference type="ARBA" id="ARBA00022692"/>
    </source>
</evidence>
<dbReference type="GO" id="GO:0033644">
    <property type="term" value="C:host cell membrane"/>
    <property type="evidence" value="ECO:0007669"/>
    <property type="project" value="UniProtKB-SubCell"/>
</dbReference>
<evidence type="ECO:0000256" key="1">
    <source>
        <dbReference type="ARBA" id="ARBA00004301"/>
    </source>
</evidence>
<reference evidence="10" key="1">
    <citation type="submission" date="2023-01" db="EMBL/GenBank/DDBJ databases">
        <title>Panoramic Analysis of Coronaviruses Carried by Representative Bat Species in Southern China to Better Understand the Coronavirus Sphere.</title>
        <authorList>
            <person name="Han Y."/>
            <person name="Xu P."/>
            <person name="Wang Y."/>
            <person name="Zhao W."/>
            <person name="Wang J."/>
            <person name="Jin Q."/>
            <person name="Wu Z."/>
        </authorList>
    </citation>
    <scope>NUCLEOTIDE SEQUENCE</scope>
    <source>
        <strain evidence="10">BtMr-AlphaCoV/GX2017-Q97</strain>
    </source>
</reference>
<dbReference type="PROSITE" id="PS51967">
    <property type="entry name" value="COV_VIROPORIN_3A_CD"/>
    <property type="match status" value="1"/>
</dbReference>
<sequence length="215" mass="24739">MIDPLGMLWYWDIAAIKPVSTTQPKPIVLHSNDTVIGYLLISVFIYYFAIFKPFSYKGQILTLVAKFFVLVVYTPLLVLCGAYVDAGIIVSVLTTRFCYVAFYTFKYKSFNFILFNETQLCFSFGKACHVSTLYRRFMVFTGGHQYIDFGYHFLPFIDTDTLSVCVRGKDEYDLNFSRQIELCDGSYLYLFTIEPVVSICNIIATTQLNENVIEL</sequence>
<feature type="domain" description="CoV 3a-like viroporin CD" evidence="9">
    <location>
        <begin position="119"/>
        <end position="196"/>
    </location>
</feature>
<dbReference type="InterPro" id="IPR046445">
    <property type="entry name" value="a/bCoV_VIROPORIN_3A-like_TM"/>
</dbReference>
<dbReference type="InterPro" id="IPR046446">
    <property type="entry name" value="a/bCoV_VIROPORIN_3A-like_CD"/>
</dbReference>
<dbReference type="PROSITE" id="PS51966">
    <property type="entry name" value="COV_VIROPORIN_3A_TM"/>
    <property type="match status" value="1"/>
</dbReference>
<feature type="transmembrane region" description="Helical" evidence="7">
    <location>
        <begin position="63"/>
        <end position="84"/>
    </location>
</feature>
<evidence type="ECO:0000259" key="8">
    <source>
        <dbReference type="PROSITE" id="PS51966"/>
    </source>
</evidence>
<protein>
    <submittedName>
        <fullName evidence="10">ORF3 protein</fullName>
    </submittedName>
</protein>
<evidence type="ECO:0000256" key="7">
    <source>
        <dbReference type="SAM" id="Phobius"/>
    </source>
</evidence>
<organism evidence="10">
    <name type="scientific">Bat Coronavirus MrGX17</name>
    <dbReference type="NCBI Taxonomy" id="3018858"/>
    <lineage>
        <taxon>Viruses</taxon>
        <taxon>Riboviria</taxon>
        <taxon>Orthornavirae</taxon>
        <taxon>Pisuviricota</taxon>
        <taxon>Pisoniviricetes</taxon>
        <taxon>Nidovirales</taxon>
        <taxon>Cornidovirineae</taxon>
        <taxon>Coronaviridae</taxon>
        <taxon>Orthocoronavirinae</taxon>
    </lineage>
</organism>
<accession>A0AA49EBG8</accession>
<keyword evidence="5 6" id="KW-0472">Membrane</keyword>
<dbReference type="EMBL" id="OQ175117">
    <property type="protein sequence ID" value="WCC62252.1"/>
    <property type="molecule type" value="Genomic_RNA"/>
</dbReference>
<gene>
    <name evidence="10" type="primary">ORF3</name>
</gene>
<evidence type="ECO:0000256" key="5">
    <source>
        <dbReference type="ARBA" id="ARBA00023136"/>
    </source>
</evidence>
<dbReference type="Pfam" id="PF03053">
    <property type="entry name" value="Corona_NS3b"/>
    <property type="match status" value="1"/>
</dbReference>
<evidence type="ECO:0000259" key="9">
    <source>
        <dbReference type="PROSITE" id="PS51967"/>
    </source>
</evidence>
<evidence type="ECO:0000256" key="4">
    <source>
        <dbReference type="ARBA" id="ARBA00022989"/>
    </source>
</evidence>
<dbReference type="GO" id="GO:0016020">
    <property type="term" value="C:membrane"/>
    <property type="evidence" value="ECO:0007669"/>
    <property type="project" value="UniProtKB-UniRule"/>
</dbReference>